<dbReference type="InterPro" id="IPR001680">
    <property type="entry name" value="WD40_rpt"/>
</dbReference>
<dbReference type="Pfam" id="PF00400">
    <property type="entry name" value="WD40"/>
    <property type="match status" value="9"/>
</dbReference>
<sequence>MTNQQSTIYKVGGSLAQDEPTYVTRKADHELYQALMAGEFCYVLNSRQMGKSSLRVRTMEKLTKAGVACASIDVTRIGNEVTSQQWYGSLIRSLAKSFKLKGKIQVIPWLKERDRFSPVQWLDEFIESVILEELSQPIVIFLDEIDSIIKLNFKDDFFAFIRACYNKRSENPAYNRLRFCLLGVATPADLIQDKQRTPFNIGRDIQLTGFTFKEAKEPLVPGLVGQVDNPEQVLGEIVNLTGGQPFLTQRVCRLVVEMWELGNSPSVEQVVCTQIIDNWEAQDEQEHLKTIRDRILRNEERAGMLLGLYQQVWDQGSLAADGSEEQTELRLSGLVLERQGCLKVNNRIYGEVFNSDWVKTELARLRPYAEAFSAWVDSGCNDESTLLRGKALEEALNWSRGKSLSDLDSQFLRASQVLDKREVQKALAAQLGKQLEQQGRDILRQLQDNVYYGISTEQETLLYQAVETGQELFNIVIDGRPLDHYPAISPLYALQQSISKFRKGAVLTGHYHEVSSVAFSPNGQSLATASRDGTARIGNLQGNPLAVLTGHQGAVWSVAFSRDRQRLASASYDGTARIWDLQGNPLAVLTGHQCAVWSVAFSPDGQKLATASYDGTARIWDLQGHQLALLTGHQDEVNDVAFSRDQQKLATASYDNTARVWDLQGNQLAVLTGHQDRVTDVEFSRDRQKLATASYDNTARIWDLQGHQLAVLTGHQDRVTDVEFSRDQQKLATASFDNTARIWDLQGHQLAVLTGHQDRVTDVEFSRDQQKLATASFDNTARIWDLQGNELAVLTGHQGWVIDVTFSPDRQRLATASSDNTARIWDLQGNQLALLTGHQDWVTSVAFSPDGKKLATASLDRTARIWKVESLGDLLRRGCELLEDYFVRHPGAKEKLWVCQE</sequence>
<dbReference type="CDD" id="cd00200">
    <property type="entry name" value="WD40"/>
    <property type="match status" value="1"/>
</dbReference>
<dbReference type="GO" id="GO:0000398">
    <property type="term" value="P:mRNA splicing, via spliceosome"/>
    <property type="evidence" value="ECO:0007669"/>
    <property type="project" value="TreeGrafter"/>
</dbReference>
<dbReference type="GO" id="GO:0017070">
    <property type="term" value="F:U6 snRNA binding"/>
    <property type="evidence" value="ECO:0007669"/>
    <property type="project" value="TreeGrafter"/>
</dbReference>
<dbReference type="InterPro" id="IPR020472">
    <property type="entry name" value="WD40_PAC1"/>
</dbReference>
<feature type="repeat" description="WD" evidence="3">
    <location>
        <begin position="753"/>
        <end position="794"/>
    </location>
</feature>
<dbReference type="PROSITE" id="PS50294">
    <property type="entry name" value="WD_REPEATS_REGION"/>
    <property type="match status" value="9"/>
</dbReference>
<feature type="repeat" description="WD" evidence="3">
    <location>
        <begin position="835"/>
        <end position="870"/>
    </location>
</feature>
<dbReference type="InterPro" id="IPR027417">
    <property type="entry name" value="P-loop_NTPase"/>
</dbReference>
<feature type="repeat" description="WD" evidence="3">
    <location>
        <begin position="589"/>
        <end position="623"/>
    </location>
</feature>
<feature type="repeat" description="WD" evidence="3">
    <location>
        <begin position="671"/>
        <end position="705"/>
    </location>
</feature>
<proteinExistence type="predicted"/>
<organism evidence="4">
    <name type="scientific">Moorena producens (strain JHB)</name>
    <dbReference type="NCBI Taxonomy" id="1454205"/>
    <lineage>
        <taxon>Bacteria</taxon>
        <taxon>Bacillati</taxon>
        <taxon>Cyanobacteriota</taxon>
        <taxon>Cyanophyceae</taxon>
        <taxon>Coleofasciculales</taxon>
        <taxon>Coleofasciculaceae</taxon>
        <taxon>Moorena</taxon>
    </lineage>
</organism>
<evidence type="ECO:0000256" key="2">
    <source>
        <dbReference type="ARBA" id="ARBA00022737"/>
    </source>
</evidence>
<feature type="repeat" description="WD" evidence="3">
    <location>
        <begin position="712"/>
        <end position="746"/>
    </location>
</feature>
<dbReference type="AlphaFoldDB" id="A0A1D9FW10"/>
<dbReference type="InterPro" id="IPR015943">
    <property type="entry name" value="WD40/YVTN_repeat-like_dom_sf"/>
</dbReference>
<dbReference type="SUPFAM" id="SSF50998">
    <property type="entry name" value="Quinoprotein alcohol dehydrogenase-like"/>
    <property type="match status" value="2"/>
</dbReference>
<evidence type="ECO:0000313" key="4">
    <source>
        <dbReference type="EMBL" id="AOY79505.2"/>
    </source>
</evidence>
<dbReference type="SMART" id="SM00320">
    <property type="entry name" value="WD40"/>
    <property type="match status" value="9"/>
</dbReference>
<dbReference type="SUPFAM" id="SSF52540">
    <property type="entry name" value="P-loop containing nucleoside triphosphate hydrolases"/>
    <property type="match status" value="1"/>
</dbReference>
<dbReference type="Gene3D" id="2.130.10.10">
    <property type="entry name" value="YVTN repeat-like/Quinoprotein amine dehydrogenase"/>
    <property type="match status" value="3"/>
</dbReference>
<dbReference type="PANTHER" id="PTHR19846:SF0">
    <property type="entry name" value="PRE-MRNA PROCESSING FACTOR 4"/>
    <property type="match status" value="1"/>
</dbReference>
<dbReference type="EMBL" id="CP017708">
    <property type="protein sequence ID" value="AOY79505.2"/>
    <property type="molecule type" value="Genomic_DNA"/>
</dbReference>
<dbReference type="Gene3D" id="3.40.50.300">
    <property type="entry name" value="P-loop containing nucleotide triphosphate hydrolases"/>
    <property type="match status" value="1"/>
</dbReference>
<feature type="repeat" description="WD" evidence="3">
    <location>
        <begin position="794"/>
        <end position="835"/>
    </location>
</feature>
<keyword evidence="2" id="KW-0677">Repeat</keyword>
<dbReference type="PRINTS" id="PR00320">
    <property type="entry name" value="GPROTEINBRPT"/>
</dbReference>
<protein>
    <submittedName>
        <fullName evidence="4">AAA-like domain-containing protein</fullName>
    </submittedName>
</protein>
<name>A0A1D9FW10_MOOP1</name>
<evidence type="ECO:0000256" key="1">
    <source>
        <dbReference type="ARBA" id="ARBA00022574"/>
    </source>
</evidence>
<reference evidence="4" key="1">
    <citation type="journal article" date="2017" name="Proc. Natl. Acad. Sci. U.S.A.">
        <title>Comparative genomics uncovers the prolific and distinctive metabolic potential of the cyanobacterial genus Moorea.</title>
        <authorList>
            <person name="Leao T."/>
            <person name="Castelao G."/>
            <person name="Korobeynikov A."/>
            <person name="Monroe E.A."/>
            <person name="Podell S."/>
            <person name="Glukhov E."/>
            <person name="Allen E.E."/>
            <person name="Gerwick W.H."/>
            <person name="Gerwick L."/>
        </authorList>
    </citation>
    <scope>NUCLEOTIDE SEQUENCE</scope>
    <source>
        <strain evidence="4">JHB</strain>
    </source>
</reference>
<evidence type="ECO:0000256" key="3">
    <source>
        <dbReference type="PROSITE-ProRule" id="PRU00221"/>
    </source>
</evidence>
<dbReference type="PROSITE" id="PS50082">
    <property type="entry name" value="WD_REPEATS_2"/>
    <property type="match status" value="9"/>
</dbReference>
<dbReference type="PROSITE" id="PS00678">
    <property type="entry name" value="WD_REPEATS_1"/>
    <property type="match status" value="7"/>
</dbReference>
<reference evidence="4" key="2">
    <citation type="submission" date="2022-10" db="EMBL/GenBank/DDBJ databases">
        <authorList>
            <person name="Ngo T.-E."/>
        </authorList>
    </citation>
    <scope>NUCLEOTIDE SEQUENCE</scope>
    <source>
        <strain evidence="4">JHB</strain>
    </source>
</reference>
<accession>A0A1D9FW10</accession>
<feature type="repeat" description="WD" evidence="3">
    <location>
        <begin position="630"/>
        <end position="671"/>
    </location>
</feature>
<dbReference type="Proteomes" id="UP000176944">
    <property type="component" value="Chromosome"/>
</dbReference>
<dbReference type="InterPro" id="IPR019775">
    <property type="entry name" value="WD40_repeat_CS"/>
</dbReference>
<feature type="repeat" description="WD" evidence="3">
    <location>
        <begin position="507"/>
        <end position="541"/>
    </location>
</feature>
<dbReference type="PANTHER" id="PTHR19846">
    <property type="entry name" value="WD40 REPEAT PROTEIN"/>
    <property type="match status" value="1"/>
</dbReference>
<dbReference type="InterPro" id="IPR011047">
    <property type="entry name" value="Quinoprotein_ADH-like_sf"/>
</dbReference>
<dbReference type="GO" id="GO:0030621">
    <property type="term" value="F:U4 snRNA binding"/>
    <property type="evidence" value="ECO:0007669"/>
    <property type="project" value="TreeGrafter"/>
</dbReference>
<keyword evidence="1 3" id="KW-0853">WD repeat</keyword>
<gene>
    <name evidence="4" type="ORF">BJP36_05805</name>
</gene>
<feature type="repeat" description="WD" evidence="3">
    <location>
        <begin position="548"/>
        <end position="582"/>
    </location>
</feature>
<dbReference type="Pfam" id="PF14516">
    <property type="entry name" value="AAA_35"/>
    <property type="match status" value="1"/>
</dbReference>